<feature type="transmembrane region" description="Helical" evidence="6">
    <location>
        <begin position="344"/>
        <end position="367"/>
    </location>
</feature>
<comment type="subcellular location">
    <subcellularLocation>
        <location evidence="1">Cell membrane</location>
        <topology evidence="1">Multi-pass membrane protein</topology>
    </subcellularLocation>
</comment>
<dbReference type="PANTHER" id="PTHR33406:SF10">
    <property type="entry name" value="SSD DOMAIN-CONTAINING PROTEIN"/>
    <property type="match status" value="1"/>
</dbReference>
<keyword evidence="5 6" id="KW-0472">Membrane</keyword>
<dbReference type="PROSITE" id="PS50156">
    <property type="entry name" value="SSD"/>
    <property type="match status" value="1"/>
</dbReference>
<sequence>MAHVEQSDLPIISDLNDFDYNSGTFLEKLVFNHRAVVMAICALVTLVLGYQAVQIKLQAGFEKTLPKAHEYVINYQANRNELKGLGNNLRIVVAVKDGTIFTKENLKFFEEVNDEIFFIPGVNRNGMKSLFTPNTRWRVVTEEGFEGGPVIPGDFDGSARSIGEVKVNIMRAGIMGDLVSNDEKSAAIIVPLLDKNPETGERLDYAELGKKLEEVRAKFTEGNPDRSIHIIGFAKLIGDLIDGLMAVMVFFGVAVIIATLLLYWYTRCFRSTLMVIACTLVAVMWQLGILSYLGYELDPFSILVPFLVFAIGVSHGAQKLNGVLQDIGRGTHRYIAARYTFRRLFLAGVTALLSDGVGFAVLMIIQIQVIQDLAITASIGVVVLIFTNLILIPIVLSYTGVGKKCAERASHPHKSIEEMHWLWRFLLAFTKRGPAAAAIAVSVVLAAIGIVVAQDLQIGDLDAGAPELRENSRYNKDVRFMIENYSVSTDVFAVIAKTPADGCIDYEGLSLANELEWRLRQLEGVEDVRGLNVRTREIMMGINEGFPKWQALFRNQDTVNYAVSELVTLEYVDPACSIWPMLVYLSDHKAATLTRVVNTLDQFNVEWGENEKIQFMGAAGSSGFEAATNIVVKKANREMLFYVYGAVTLLCMLTFRSIPGVICAVLPLMLTSILCEALMVWLGMGVKVATLPVIALGVGIGVDYALYVLTVILAKEKQGMELTQAYYETLNFTGRVVALIGVTLAAGVITWTASPIKFQADMGVLLTFMFIWNMFGALILMPALAHFLVKPKKLAAQA</sequence>
<evidence type="ECO:0000256" key="1">
    <source>
        <dbReference type="ARBA" id="ARBA00004651"/>
    </source>
</evidence>
<feature type="transmembrane region" description="Helical" evidence="6">
    <location>
        <begin position="690"/>
        <end position="714"/>
    </location>
</feature>
<feature type="transmembrane region" description="Helical" evidence="6">
    <location>
        <begin position="765"/>
        <end position="789"/>
    </location>
</feature>
<evidence type="ECO:0000313" key="8">
    <source>
        <dbReference type="EMBL" id="PLW68783.1"/>
    </source>
</evidence>
<feature type="transmembrane region" description="Helical" evidence="6">
    <location>
        <begin position="373"/>
        <end position="398"/>
    </location>
</feature>
<evidence type="ECO:0000256" key="2">
    <source>
        <dbReference type="ARBA" id="ARBA00022475"/>
    </source>
</evidence>
<dbReference type="GO" id="GO:0005886">
    <property type="term" value="C:plasma membrane"/>
    <property type="evidence" value="ECO:0007669"/>
    <property type="project" value="UniProtKB-SubCell"/>
</dbReference>
<evidence type="ECO:0000256" key="3">
    <source>
        <dbReference type="ARBA" id="ARBA00022692"/>
    </source>
</evidence>
<feature type="domain" description="SSD" evidence="7">
    <location>
        <begin position="279"/>
        <end position="398"/>
    </location>
</feature>
<evidence type="ECO:0000313" key="9">
    <source>
        <dbReference type="Proteomes" id="UP000235005"/>
    </source>
</evidence>
<proteinExistence type="predicted"/>
<dbReference type="InterPro" id="IPR050545">
    <property type="entry name" value="Mycobact_MmpL"/>
</dbReference>
<dbReference type="RefSeq" id="WP_076001472.1">
    <property type="nucleotide sequence ID" value="NZ_PKUS01000011.1"/>
</dbReference>
<feature type="transmembrane region" description="Helical" evidence="6">
    <location>
        <begin position="243"/>
        <end position="265"/>
    </location>
</feature>
<evidence type="ECO:0000256" key="6">
    <source>
        <dbReference type="SAM" id="Phobius"/>
    </source>
</evidence>
<feature type="transmembrane region" description="Helical" evidence="6">
    <location>
        <begin position="735"/>
        <end position="753"/>
    </location>
</feature>
<dbReference type="InterPro" id="IPR000731">
    <property type="entry name" value="SSD"/>
</dbReference>
<reference evidence="8 9" key="1">
    <citation type="submission" date="2018-01" db="EMBL/GenBank/DDBJ databases">
        <title>The draft genome sequence of Halioglobus lutimaris HF004.</title>
        <authorList>
            <person name="Du Z.-J."/>
            <person name="Shi M.-J."/>
        </authorList>
    </citation>
    <scope>NUCLEOTIDE SEQUENCE [LARGE SCALE GENOMIC DNA]</scope>
    <source>
        <strain evidence="8 9">HF004</strain>
    </source>
</reference>
<dbReference type="SUPFAM" id="SSF82866">
    <property type="entry name" value="Multidrug efflux transporter AcrB transmembrane domain"/>
    <property type="match status" value="2"/>
</dbReference>
<dbReference type="Proteomes" id="UP000235005">
    <property type="component" value="Unassembled WGS sequence"/>
</dbReference>
<dbReference type="AlphaFoldDB" id="A0A2N5X2R7"/>
<feature type="transmembrane region" description="Helical" evidence="6">
    <location>
        <begin position="300"/>
        <end position="324"/>
    </location>
</feature>
<feature type="transmembrane region" description="Helical" evidence="6">
    <location>
        <begin position="639"/>
        <end position="655"/>
    </location>
</feature>
<dbReference type="EMBL" id="PKUS01000011">
    <property type="protein sequence ID" value="PLW68783.1"/>
    <property type="molecule type" value="Genomic_DNA"/>
</dbReference>
<evidence type="ECO:0000256" key="5">
    <source>
        <dbReference type="ARBA" id="ARBA00023136"/>
    </source>
</evidence>
<feature type="transmembrane region" description="Helical" evidence="6">
    <location>
        <begin position="272"/>
        <end position="294"/>
    </location>
</feature>
<keyword evidence="4 6" id="KW-1133">Transmembrane helix</keyword>
<dbReference type="InterPro" id="IPR004869">
    <property type="entry name" value="MMPL_dom"/>
</dbReference>
<accession>A0A2N5X2R7</accession>
<dbReference type="Pfam" id="PF03176">
    <property type="entry name" value="MMPL"/>
    <property type="match status" value="2"/>
</dbReference>
<evidence type="ECO:0000256" key="4">
    <source>
        <dbReference type="ARBA" id="ARBA00022989"/>
    </source>
</evidence>
<keyword evidence="9" id="KW-1185">Reference proteome</keyword>
<dbReference type="Gene3D" id="1.20.1640.10">
    <property type="entry name" value="Multidrug efflux transporter AcrB transmembrane domain"/>
    <property type="match status" value="2"/>
</dbReference>
<dbReference type="PANTHER" id="PTHR33406">
    <property type="entry name" value="MEMBRANE PROTEIN MJ1562-RELATED"/>
    <property type="match status" value="1"/>
</dbReference>
<evidence type="ECO:0000259" key="7">
    <source>
        <dbReference type="PROSITE" id="PS50156"/>
    </source>
</evidence>
<keyword evidence="2" id="KW-1003">Cell membrane</keyword>
<gene>
    <name evidence="8" type="ORF">C0039_10955</name>
</gene>
<comment type="caution">
    <text evidence="8">The sequence shown here is derived from an EMBL/GenBank/DDBJ whole genome shotgun (WGS) entry which is preliminary data.</text>
</comment>
<name>A0A2N5X2R7_9GAMM</name>
<keyword evidence="3 6" id="KW-0812">Transmembrane</keyword>
<dbReference type="OrthoDB" id="9803781at2"/>
<protein>
    <submittedName>
        <fullName evidence="8">RND transporter</fullName>
    </submittedName>
</protein>
<organism evidence="8 9">
    <name type="scientific">Pseudohalioglobus lutimaris</name>
    <dbReference type="NCBI Taxonomy" id="1737061"/>
    <lineage>
        <taxon>Bacteria</taxon>
        <taxon>Pseudomonadati</taxon>
        <taxon>Pseudomonadota</taxon>
        <taxon>Gammaproteobacteria</taxon>
        <taxon>Cellvibrionales</taxon>
        <taxon>Halieaceae</taxon>
        <taxon>Pseudohalioglobus</taxon>
    </lineage>
</organism>